<dbReference type="PANTHER" id="PTHR45772:SF9">
    <property type="entry name" value="CONSERVED COMPONENT OF ABC TRANSPORTER FOR NATURAL AMINO ACIDS"/>
    <property type="match status" value="1"/>
</dbReference>
<evidence type="ECO:0000256" key="3">
    <source>
        <dbReference type="ARBA" id="ARBA00022840"/>
    </source>
</evidence>
<dbReference type="PANTHER" id="PTHR45772">
    <property type="entry name" value="CONSERVED COMPONENT OF ABC TRANSPORTER FOR NATURAL AMINO ACIDS-RELATED"/>
    <property type="match status" value="1"/>
</dbReference>
<dbReference type="GO" id="GO:0016887">
    <property type="term" value="F:ATP hydrolysis activity"/>
    <property type="evidence" value="ECO:0007669"/>
    <property type="project" value="InterPro"/>
</dbReference>
<keyword evidence="3 5" id="KW-0067">ATP-binding</keyword>
<evidence type="ECO:0000259" key="4">
    <source>
        <dbReference type="PROSITE" id="PS50893"/>
    </source>
</evidence>
<keyword evidence="2" id="KW-0547">Nucleotide-binding</keyword>
<dbReference type="InterPro" id="IPR032823">
    <property type="entry name" value="BCA_ABC_TP_C"/>
</dbReference>
<dbReference type="Pfam" id="PF00005">
    <property type="entry name" value="ABC_tran"/>
    <property type="match status" value="1"/>
</dbReference>
<dbReference type="EMBL" id="VCKW01000073">
    <property type="protein sequence ID" value="TMR00610.1"/>
    <property type="molecule type" value="Genomic_DNA"/>
</dbReference>
<dbReference type="OrthoDB" id="4350300at2"/>
<dbReference type="SUPFAM" id="SSF52540">
    <property type="entry name" value="P-loop containing nucleoside triphosphate hydrolases"/>
    <property type="match status" value="1"/>
</dbReference>
<dbReference type="GO" id="GO:0005524">
    <property type="term" value="F:ATP binding"/>
    <property type="evidence" value="ECO:0007669"/>
    <property type="project" value="UniProtKB-KW"/>
</dbReference>
<feature type="domain" description="ABC transporter" evidence="4">
    <location>
        <begin position="10"/>
        <end position="252"/>
    </location>
</feature>
<dbReference type="PROSITE" id="PS50893">
    <property type="entry name" value="ABC_TRANSPORTER_2"/>
    <property type="match status" value="1"/>
</dbReference>
<dbReference type="PROSITE" id="PS00211">
    <property type="entry name" value="ABC_TRANSPORTER_1"/>
    <property type="match status" value="1"/>
</dbReference>
<dbReference type="InterPro" id="IPR017871">
    <property type="entry name" value="ABC_transporter-like_CS"/>
</dbReference>
<evidence type="ECO:0000313" key="6">
    <source>
        <dbReference type="Proteomes" id="UP000309174"/>
    </source>
</evidence>
<keyword evidence="6" id="KW-1185">Reference proteome</keyword>
<dbReference type="AlphaFoldDB" id="A0A5C4JC29"/>
<dbReference type="Proteomes" id="UP000309174">
    <property type="component" value="Unassembled WGS sequence"/>
</dbReference>
<sequence length="263" mass="28367">MTGTRDATALEMVGVTRRFGGFTALEEVSLSIAPGTLHAIIGPNGAGKTTLFNILTGRLRPTAGRVLVNGRPAHQSPEHRRVAMGVARSFQVTSLFQDLTVRENVRLAASGRRLRRALSMWRPVEHDHAGLARAGEVLDQVGLDRVAERRAAELSHGQQRLLEVAMALAPRPRILLLDEPTSGMGVDDIPAMESLLARLAGTHTVVMIEHNMALTMRVADRITVLVSGRVLTSGPPEQIQSDVEVRRAYLGGELEGASDADAE</sequence>
<evidence type="ECO:0000256" key="1">
    <source>
        <dbReference type="ARBA" id="ARBA00022448"/>
    </source>
</evidence>
<dbReference type="InterPro" id="IPR003439">
    <property type="entry name" value="ABC_transporter-like_ATP-bd"/>
</dbReference>
<dbReference type="CDD" id="cd03219">
    <property type="entry name" value="ABC_Mj1267_LivG_branched"/>
    <property type="match status" value="1"/>
</dbReference>
<dbReference type="InterPro" id="IPR003593">
    <property type="entry name" value="AAA+_ATPase"/>
</dbReference>
<protein>
    <submittedName>
        <fullName evidence="5">ABC transporter ATP-binding protein</fullName>
    </submittedName>
</protein>
<name>A0A5C4JC29_9ACTN</name>
<evidence type="ECO:0000256" key="2">
    <source>
        <dbReference type="ARBA" id="ARBA00022741"/>
    </source>
</evidence>
<gene>
    <name evidence="5" type="ORF">ETD83_16295</name>
</gene>
<dbReference type="Pfam" id="PF12399">
    <property type="entry name" value="BCA_ABC_TP_C"/>
    <property type="match status" value="1"/>
</dbReference>
<dbReference type="InterPro" id="IPR051120">
    <property type="entry name" value="ABC_AA/LPS_Transport"/>
</dbReference>
<comment type="caution">
    <text evidence="5">The sequence shown here is derived from an EMBL/GenBank/DDBJ whole genome shotgun (WGS) entry which is preliminary data.</text>
</comment>
<dbReference type="SMART" id="SM00382">
    <property type="entry name" value="AAA"/>
    <property type="match status" value="1"/>
</dbReference>
<dbReference type="Gene3D" id="3.40.50.300">
    <property type="entry name" value="P-loop containing nucleotide triphosphate hydrolases"/>
    <property type="match status" value="1"/>
</dbReference>
<evidence type="ECO:0000313" key="5">
    <source>
        <dbReference type="EMBL" id="TMR00610.1"/>
    </source>
</evidence>
<organism evidence="5 6">
    <name type="scientific">Actinomadura soli</name>
    <dbReference type="NCBI Taxonomy" id="2508997"/>
    <lineage>
        <taxon>Bacteria</taxon>
        <taxon>Bacillati</taxon>
        <taxon>Actinomycetota</taxon>
        <taxon>Actinomycetes</taxon>
        <taxon>Streptosporangiales</taxon>
        <taxon>Thermomonosporaceae</taxon>
        <taxon>Actinomadura</taxon>
    </lineage>
</organism>
<dbReference type="InterPro" id="IPR027417">
    <property type="entry name" value="P-loop_NTPase"/>
</dbReference>
<dbReference type="RefSeq" id="WP_138645978.1">
    <property type="nucleotide sequence ID" value="NZ_VCKW01000073.1"/>
</dbReference>
<proteinExistence type="predicted"/>
<reference evidence="5 6" key="1">
    <citation type="submission" date="2019-05" db="EMBL/GenBank/DDBJ databases">
        <title>Draft genome sequence of Actinomadura sp. 14C53.</title>
        <authorList>
            <person name="Saricaoglu S."/>
            <person name="Isik K."/>
        </authorList>
    </citation>
    <scope>NUCLEOTIDE SEQUENCE [LARGE SCALE GENOMIC DNA]</scope>
    <source>
        <strain evidence="5 6">14C53</strain>
    </source>
</reference>
<dbReference type="GO" id="GO:0005886">
    <property type="term" value="C:plasma membrane"/>
    <property type="evidence" value="ECO:0007669"/>
    <property type="project" value="TreeGrafter"/>
</dbReference>
<accession>A0A5C4JC29</accession>
<keyword evidence="1" id="KW-0813">Transport</keyword>